<dbReference type="SMART" id="SM00320">
    <property type="entry name" value="WD40"/>
    <property type="match status" value="4"/>
</dbReference>
<dbReference type="InParanoid" id="H9GIJ0"/>
<dbReference type="AlphaFoldDB" id="H9GIJ0"/>
<dbReference type="HOGENOM" id="CLU_004362_0_0_1"/>
<organism evidence="3 4">
    <name type="scientific">Anolis carolinensis</name>
    <name type="common">Green anole</name>
    <name type="synonym">American chameleon</name>
    <dbReference type="NCBI Taxonomy" id="28377"/>
    <lineage>
        <taxon>Eukaryota</taxon>
        <taxon>Metazoa</taxon>
        <taxon>Chordata</taxon>
        <taxon>Craniata</taxon>
        <taxon>Vertebrata</taxon>
        <taxon>Euteleostomi</taxon>
        <taxon>Lepidosauria</taxon>
        <taxon>Squamata</taxon>
        <taxon>Bifurcata</taxon>
        <taxon>Unidentata</taxon>
        <taxon>Episquamata</taxon>
        <taxon>Toxicofera</taxon>
        <taxon>Iguania</taxon>
        <taxon>Dactyloidae</taxon>
        <taxon>Anolis</taxon>
    </lineage>
</organism>
<dbReference type="SUPFAM" id="SSF50978">
    <property type="entry name" value="WD40 repeat-like"/>
    <property type="match status" value="1"/>
</dbReference>
<feature type="repeat" description="WD" evidence="1">
    <location>
        <begin position="63"/>
        <end position="86"/>
    </location>
</feature>
<dbReference type="Ensembl" id="ENSACAT00000012120.4">
    <property type="protein sequence ID" value="ENSACAP00000011876.4"/>
    <property type="gene ID" value="ENSACAG00000012021.4"/>
</dbReference>
<name>H9GIJ0_ANOCA</name>
<dbReference type="eggNOG" id="KOG4155">
    <property type="taxonomic scope" value="Eukaryota"/>
</dbReference>
<evidence type="ECO:0000256" key="2">
    <source>
        <dbReference type="SAM" id="MobiDB-lite"/>
    </source>
</evidence>
<proteinExistence type="predicted"/>
<reference evidence="3" key="1">
    <citation type="submission" date="2009-12" db="EMBL/GenBank/DDBJ databases">
        <title>The Genome Sequence of Anolis carolinensis (Green Anole Lizard).</title>
        <authorList>
            <consortium name="The Genome Sequencing Platform"/>
            <person name="Di Palma F."/>
            <person name="Alfoldi J."/>
            <person name="Heiman D."/>
            <person name="Young S."/>
            <person name="Grabherr M."/>
            <person name="Johnson J."/>
            <person name="Lander E.S."/>
            <person name="Lindblad-Toh K."/>
        </authorList>
    </citation>
    <scope>NUCLEOTIDE SEQUENCE [LARGE SCALE GENOMIC DNA]</scope>
    <source>
        <strain evidence="3">JBL SC #1</strain>
    </source>
</reference>
<dbReference type="InterPro" id="IPR049916">
    <property type="entry name" value="WDR72-like"/>
</dbReference>
<protein>
    <recommendedName>
        <fullName evidence="5">WD repeat domain 72</fullName>
    </recommendedName>
</protein>
<evidence type="ECO:0008006" key="5">
    <source>
        <dbReference type="Google" id="ProtNLM"/>
    </source>
</evidence>
<reference evidence="3" key="3">
    <citation type="submission" date="2025-09" db="UniProtKB">
        <authorList>
            <consortium name="Ensembl"/>
        </authorList>
    </citation>
    <scope>IDENTIFICATION</scope>
</reference>
<keyword evidence="4" id="KW-1185">Reference proteome</keyword>
<sequence length="930" mass="100205">MTPPVQVVALWGRAPPAHSITAVLVAEDQRTLVTGSREGQLGLWDLSLDLKVAAGMDFEKQPFVVSAAEDGEMCVWDVSRGECVEEARLPFRHSAICYYHSSFRMPGEGWLLCCGHYDGILVLDAGTLDVLHALTASQAPDWVSCMCLAHSPRIQEDSLIAVSSTGTLSAWDLSSSISRIQDGQRVVERESRALGQAPCRAIRFCPFTERLLLAIFSSCWKVYDYCDFSLLWTEPSPPGGAFAGGEVLAAYRLIVWTEDGRGFIYQLMNSGLSQSVQHQSGGGRGVLKETLRPLLLCSTDGEDHKSSSCVMGFMNQRKEPFYKILCSGDVSGRVALWHIPDVPVSTLDGSPKEIPRASSCDLWEDFLAHHPLADGGFWGRLWGADGVERGPAPVVSSSLYIPSLDTLVWGCEDGSVVVLPALAVAKASLLEEPLPPKEALPRRTLCGHSAAVTALLYPHGRLARFDPSWLLSGSRDSRVAWWDMFTGEQLHCFALHESGPVTDLLLSSENYRGHRLVGCVCGERSVALLLLQERRCLLQASKHLSPVKTLRWHPAQSLLAVGCEDGSVYVWDIETGALERHESGERAKAILASCEDSVTVAAEPLLRAIEGGQGPASPSFSGSCKSGLTLQEEPSSSLWVSAWPCQGPMTVLPVGAARGVPVGFHLLLFDLESALEGLQSPPPHFRRPSQSNSGPLKRAKTSIGKRRATLRLHRGRGSGPLSASGAVGTESAVTAGHGRGHGGSPKKGKSAARKAKRLAAGTVAVGPVSGAEVARLFLSCLLPWGSEGAPEGNSLREMGLRKALCPLSLGRLSRGGHLALDTPPRRRSQDGNLLSGRVPDLCEKYRSVAQSSGREEPPVLDSLISRMCLVQRRLWMPSETFSPDVSPTSMAGILGGCEVFLGVTRLAFLCSLHKSGFHYSQFLTASHEDS</sequence>
<dbReference type="InterPro" id="IPR001680">
    <property type="entry name" value="WD40_rpt"/>
</dbReference>
<dbReference type="Proteomes" id="UP000001646">
    <property type="component" value="Unplaced"/>
</dbReference>
<dbReference type="STRING" id="28377.ENSACAP00000011876"/>
<feature type="compositionally biased region" description="Basic residues" evidence="2">
    <location>
        <begin position="697"/>
        <end position="708"/>
    </location>
</feature>
<dbReference type="InterPro" id="IPR036322">
    <property type="entry name" value="WD40_repeat_dom_sf"/>
</dbReference>
<dbReference type="GO" id="GO:0072659">
    <property type="term" value="P:protein localization to plasma membrane"/>
    <property type="evidence" value="ECO:0000318"/>
    <property type="project" value="GO_Central"/>
</dbReference>
<feature type="repeat" description="WD" evidence="1">
    <location>
        <begin position="540"/>
        <end position="581"/>
    </location>
</feature>
<dbReference type="PROSITE" id="PS50294">
    <property type="entry name" value="WD_REPEATS_REGION"/>
    <property type="match status" value="1"/>
</dbReference>
<dbReference type="Pfam" id="PF00400">
    <property type="entry name" value="WD40"/>
    <property type="match status" value="2"/>
</dbReference>
<feature type="repeat" description="WD" evidence="1">
    <location>
        <begin position="20"/>
        <end position="47"/>
    </location>
</feature>
<dbReference type="GO" id="GO:0005737">
    <property type="term" value="C:cytoplasm"/>
    <property type="evidence" value="ECO:0000318"/>
    <property type="project" value="GO_Central"/>
</dbReference>
<reference evidence="3" key="2">
    <citation type="submission" date="2025-08" db="UniProtKB">
        <authorList>
            <consortium name="Ensembl"/>
        </authorList>
    </citation>
    <scope>IDENTIFICATION</scope>
</reference>
<dbReference type="InterPro" id="IPR015943">
    <property type="entry name" value="WD40/YVTN_repeat-like_dom_sf"/>
</dbReference>
<keyword evidence="1" id="KW-0853">WD repeat</keyword>
<dbReference type="PROSITE" id="PS50082">
    <property type="entry name" value="WD_REPEATS_2"/>
    <property type="match status" value="3"/>
</dbReference>
<feature type="region of interest" description="Disordered" evidence="2">
    <location>
        <begin position="679"/>
        <end position="708"/>
    </location>
</feature>
<dbReference type="PANTHER" id="PTHR44099:SF2">
    <property type="entry name" value="WD REPEAT-CONTAINING PROTEIN 72"/>
    <property type="match status" value="1"/>
</dbReference>
<dbReference type="Bgee" id="ENSACAG00000012021">
    <property type="expression patterns" value="Expressed in kidney and 2 other cell types or tissues"/>
</dbReference>
<evidence type="ECO:0000313" key="4">
    <source>
        <dbReference type="Proteomes" id="UP000001646"/>
    </source>
</evidence>
<accession>H9GIJ0</accession>
<dbReference type="Gene3D" id="2.130.10.10">
    <property type="entry name" value="YVTN repeat-like/Quinoprotein amine dehydrogenase"/>
    <property type="match status" value="2"/>
</dbReference>
<dbReference type="PANTHER" id="PTHR44099">
    <property type="entry name" value="RABCONNECTIN-3B, ISOFORM A"/>
    <property type="match status" value="1"/>
</dbReference>
<evidence type="ECO:0000256" key="1">
    <source>
        <dbReference type="PROSITE-ProRule" id="PRU00221"/>
    </source>
</evidence>
<feature type="region of interest" description="Disordered" evidence="2">
    <location>
        <begin position="732"/>
        <end position="754"/>
    </location>
</feature>
<dbReference type="GeneTree" id="ENSGT00940000160298"/>
<evidence type="ECO:0000313" key="3">
    <source>
        <dbReference type="Ensembl" id="ENSACAP00000011876.4"/>
    </source>
</evidence>
<feature type="compositionally biased region" description="Basic residues" evidence="2">
    <location>
        <begin position="738"/>
        <end position="754"/>
    </location>
</feature>